<accession>A0AAD6U9C4</accession>
<reference evidence="1" key="1">
    <citation type="submission" date="2023-03" db="EMBL/GenBank/DDBJ databases">
        <title>Massive genome expansion in bonnet fungi (Mycena s.s.) driven by repeated elements and novel gene families across ecological guilds.</title>
        <authorList>
            <consortium name="Lawrence Berkeley National Laboratory"/>
            <person name="Harder C.B."/>
            <person name="Miyauchi S."/>
            <person name="Viragh M."/>
            <person name="Kuo A."/>
            <person name="Thoen E."/>
            <person name="Andreopoulos B."/>
            <person name="Lu D."/>
            <person name="Skrede I."/>
            <person name="Drula E."/>
            <person name="Henrissat B."/>
            <person name="Morin E."/>
            <person name="Kohler A."/>
            <person name="Barry K."/>
            <person name="LaButti K."/>
            <person name="Morin E."/>
            <person name="Salamov A."/>
            <person name="Lipzen A."/>
            <person name="Mereny Z."/>
            <person name="Hegedus B."/>
            <person name="Baldrian P."/>
            <person name="Stursova M."/>
            <person name="Weitz H."/>
            <person name="Taylor A."/>
            <person name="Grigoriev I.V."/>
            <person name="Nagy L.G."/>
            <person name="Martin F."/>
            <person name="Kauserud H."/>
        </authorList>
    </citation>
    <scope>NUCLEOTIDE SEQUENCE</scope>
    <source>
        <strain evidence="1">CBHHK173m</strain>
    </source>
</reference>
<sequence>MIGSQIFLAKVITMYSKNGGKAGAHAWVPECDTIGSLSYMVVQLFQHSYRRQFKFTDRNYAALGTLRFAHLPSHSFLALLPQDESENVQDFRDHLEVGPRSQLIFDELCAEKGALAKAVASLNTVRRKGKANVNIIDIEEDEDTL</sequence>
<protein>
    <submittedName>
        <fullName evidence="1">Uncharacterized protein</fullName>
    </submittedName>
</protein>
<proteinExistence type="predicted"/>
<comment type="caution">
    <text evidence="1">The sequence shown here is derived from an EMBL/GenBank/DDBJ whole genome shotgun (WGS) entry which is preliminary data.</text>
</comment>
<organism evidence="1 2">
    <name type="scientific">Mycena belliarum</name>
    <dbReference type="NCBI Taxonomy" id="1033014"/>
    <lineage>
        <taxon>Eukaryota</taxon>
        <taxon>Fungi</taxon>
        <taxon>Dikarya</taxon>
        <taxon>Basidiomycota</taxon>
        <taxon>Agaricomycotina</taxon>
        <taxon>Agaricomycetes</taxon>
        <taxon>Agaricomycetidae</taxon>
        <taxon>Agaricales</taxon>
        <taxon>Marasmiineae</taxon>
        <taxon>Mycenaceae</taxon>
        <taxon>Mycena</taxon>
    </lineage>
</organism>
<evidence type="ECO:0000313" key="1">
    <source>
        <dbReference type="EMBL" id="KAJ7092782.1"/>
    </source>
</evidence>
<dbReference type="AlphaFoldDB" id="A0AAD6U9C4"/>
<keyword evidence="2" id="KW-1185">Reference proteome</keyword>
<gene>
    <name evidence="1" type="ORF">B0H15DRAFT_947610</name>
</gene>
<name>A0AAD6U9C4_9AGAR</name>
<dbReference type="Proteomes" id="UP001222325">
    <property type="component" value="Unassembled WGS sequence"/>
</dbReference>
<evidence type="ECO:0000313" key="2">
    <source>
        <dbReference type="Proteomes" id="UP001222325"/>
    </source>
</evidence>
<dbReference type="EMBL" id="JARJCN010000017">
    <property type="protein sequence ID" value="KAJ7092782.1"/>
    <property type="molecule type" value="Genomic_DNA"/>
</dbReference>